<keyword evidence="3 9" id="KW-0816">Tricarboxylic acid cycle</keyword>
<dbReference type="Proteomes" id="UP000297853">
    <property type="component" value="Unassembled WGS sequence"/>
</dbReference>
<keyword evidence="7 9" id="KW-0560">Oxidoreductase</keyword>
<evidence type="ECO:0000256" key="4">
    <source>
        <dbReference type="ARBA" id="ARBA00022723"/>
    </source>
</evidence>
<keyword evidence="4 9" id="KW-0479">Metal-binding</keyword>
<dbReference type="PROSITE" id="PS00470">
    <property type="entry name" value="IDH_IMDH"/>
    <property type="match status" value="1"/>
</dbReference>
<evidence type="ECO:0000256" key="8">
    <source>
        <dbReference type="ARBA" id="ARBA00023211"/>
    </source>
</evidence>
<dbReference type="SMART" id="SM01329">
    <property type="entry name" value="Iso_dh"/>
    <property type="match status" value="1"/>
</dbReference>
<feature type="domain" description="Isopropylmalate dehydrogenase-like" evidence="10">
    <location>
        <begin position="9"/>
        <end position="395"/>
    </location>
</feature>
<keyword evidence="12" id="KW-1185">Reference proteome</keyword>
<dbReference type="RefSeq" id="WP_134428206.1">
    <property type="nucleotide sequence ID" value="NZ_SOGQ01000019.1"/>
</dbReference>
<comment type="cofactor">
    <cofactor evidence="9">
        <name>Mg(2+)</name>
        <dbReference type="ChEBI" id="CHEBI:18420"/>
    </cofactor>
    <cofactor evidence="9">
        <name>Mn(2+)</name>
        <dbReference type="ChEBI" id="CHEBI:29035"/>
    </cofactor>
    <text evidence="9">Binds 1 Mg(2+) or Mn(2+) ion per subunit.</text>
</comment>
<keyword evidence="6 9" id="KW-0521">NADP</keyword>
<gene>
    <name evidence="11" type="ORF">E3T28_04080</name>
</gene>
<evidence type="ECO:0000259" key="10">
    <source>
        <dbReference type="SMART" id="SM01329"/>
    </source>
</evidence>
<protein>
    <recommendedName>
        <fullName evidence="9">Isocitrate dehydrogenase [NADP]</fullName>
        <ecNumber evidence="9">1.1.1.42</ecNumber>
    </recommendedName>
</protein>
<evidence type="ECO:0000256" key="3">
    <source>
        <dbReference type="ARBA" id="ARBA00022532"/>
    </source>
</evidence>
<dbReference type="GO" id="GO:0004450">
    <property type="term" value="F:isocitrate dehydrogenase (NADP+) activity"/>
    <property type="evidence" value="ECO:0007669"/>
    <property type="project" value="UniProtKB-EC"/>
</dbReference>
<evidence type="ECO:0000256" key="9">
    <source>
        <dbReference type="PIRNR" id="PIRNR000108"/>
    </source>
</evidence>
<dbReference type="EC" id="1.1.1.42" evidence="9"/>
<dbReference type="SUPFAM" id="SSF53659">
    <property type="entry name" value="Isocitrate/Isopropylmalate dehydrogenase-like"/>
    <property type="match status" value="1"/>
</dbReference>
<name>A0ABY2JH12_9MICO</name>
<evidence type="ECO:0000256" key="5">
    <source>
        <dbReference type="ARBA" id="ARBA00022842"/>
    </source>
</evidence>
<proteinExistence type="inferred from homology"/>
<dbReference type="EMBL" id="SOGQ01000019">
    <property type="protein sequence ID" value="TFD03025.1"/>
    <property type="molecule type" value="Genomic_DNA"/>
</dbReference>
<evidence type="ECO:0000313" key="12">
    <source>
        <dbReference type="Proteomes" id="UP000297853"/>
    </source>
</evidence>
<dbReference type="PANTHER" id="PTHR11822:SF21">
    <property type="entry name" value="ISOCITRATE DEHYDROGENASE [NADP], MITOCHONDRIAL"/>
    <property type="match status" value="1"/>
</dbReference>
<keyword evidence="5 9" id="KW-0460">Magnesium</keyword>
<dbReference type="NCBIfam" id="NF006156">
    <property type="entry name" value="PRK08299.1"/>
    <property type="match status" value="1"/>
</dbReference>
<evidence type="ECO:0000256" key="7">
    <source>
        <dbReference type="ARBA" id="ARBA00023002"/>
    </source>
</evidence>
<keyword evidence="8 9" id="KW-0464">Manganese</keyword>
<dbReference type="InterPro" id="IPR004790">
    <property type="entry name" value="Isocitrate_DH_NADP"/>
</dbReference>
<comment type="similarity">
    <text evidence="2 9">Belongs to the isocitrate and isopropylmalate dehydrogenases family.</text>
</comment>
<evidence type="ECO:0000313" key="11">
    <source>
        <dbReference type="EMBL" id="TFD03025.1"/>
    </source>
</evidence>
<sequence>MAKIKVEGTVVELDGDEMTRIIWHAIKETLIHPYLDIDLEYYDLSIQKRDETDDQITIDSARAIQKHGVGVKCATITPDEARVEEFGLKKMWASPNGTIRNILGGTIFREPIIISNIPRLVPGWNKPIIIGRHAFGDQYKATNFRFEGEGTLSMTFTPKDGSAPQEFEVFQAPGSGVAMGMYNLDNSIRDFARASLNYGLERKYPVYLSTKNTILKAYDGRFKDIFQEIFDAEFKARYDAAGLTYEHRLIDDMVASAMKWEGGYVWACKNYDGDVQSDTVAQGFGSLGLMTSVLSTPDGKVVEAEAAHGTVTRHYRQHQQGKPTSTNPIASIYAWTRGLAHRAKLDGNPALAEFANTLEDVVITTVESGKMTKDLALLVGPEQAFQTTEEFLAAIAENLQARLA</sequence>
<dbReference type="InterPro" id="IPR024084">
    <property type="entry name" value="IsoPropMal-DH-like_dom"/>
</dbReference>
<comment type="catalytic activity">
    <reaction evidence="9">
        <text>D-threo-isocitrate + NADP(+) = 2-oxoglutarate + CO2 + NADPH</text>
        <dbReference type="Rhea" id="RHEA:19629"/>
        <dbReference type="ChEBI" id="CHEBI:15562"/>
        <dbReference type="ChEBI" id="CHEBI:16526"/>
        <dbReference type="ChEBI" id="CHEBI:16810"/>
        <dbReference type="ChEBI" id="CHEBI:57783"/>
        <dbReference type="ChEBI" id="CHEBI:58349"/>
        <dbReference type="EC" id="1.1.1.42"/>
    </reaction>
</comment>
<dbReference type="PIRSF" id="PIRSF000108">
    <property type="entry name" value="IDH_NADP"/>
    <property type="match status" value="1"/>
</dbReference>
<dbReference type="PANTHER" id="PTHR11822">
    <property type="entry name" value="NADP-SPECIFIC ISOCITRATE DEHYDROGENASE"/>
    <property type="match status" value="1"/>
</dbReference>
<comment type="caution">
    <text evidence="11">The sequence shown here is derived from an EMBL/GenBank/DDBJ whole genome shotgun (WGS) entry which is preliminary data.</text>
</comment>
<dbReference type="InterPro" id="IPR019818">
    <property type="entry name" value="IsoCit/isopropylmalate_DH_CS"/>
</dbReference>
<dbReference type="NCBIfam" id="TIGR00127">
    <property type="entry name" value="nadp_idh_euk"/>
    <property type="match status" value="1"/>
</dbReference>
<evidence type="ECO:0000256" key="2">
    <source>
        <dbReference type="ARBA" id="ARBA00007769"/>
    </source>
</evidence>
<evidence type="ECO:0000256" key="1">
    <source>
        <dbReference type="ARBA" id="ARBA00001936"/>
    </source>
</evidence>
<evidence type="ECO:0000256" key="6">
    <source>
        <dbReference type="ARBA" id="ARBA00022857"/>
    </source>
</evidence>
<reference evidence="11 12" key="1">
    <citation type="submission" date="2019-03" db="EMBL/GenBank/DDBJ databases">
        <title>Genomics of glacier-inhabiting Cryobacterium strains.</title>
        <authorList>
            <person name="Liu Q."/>
            <person name="Xin Y.-H."/>
        </authorList>
    </citation>
    <scope>NUCLEOTIDE SEQUENCE [LARGE SCALE GENOMIC DNA]</scope>
    <source>
        <strain evidence="11 12">TMT1-23-1</strain>
    </source>
</reference>
<comment type="cofactor">
    <cofactor evidence="1">
        <name>Mn(2+)</name>
        <dbReference type="ChEBI" id="CHEBI:29035"/>
    </cofactor>
</comment>
<organism evidence="11 12">
    <name type="scientific">Cryobacterium sinapicolor</name>
    <dbReference type="NCBI Taxonomy" id="1259236"/>
    <lineage>
        <taxon>Bacteria</taxon>
        <taxon>Bacillati</taxon>
        <taxon>Actinomycetota</taxon>
        <taxon>Actinomycetes</taxon>
        <taxon>Micrococcales</taxon>
        <taxon>Microbacteriaceae</taxon>
        <taxon>Cryobacterium</taxon>
    </lineage>
</organism>
<accession>A0ABY2JH12</accession>
<dbReference type="Pfam" id="PF00180">
    <property type="entry name" value="Iso_dh"/>
    <property type="match status" value="1"/>
</dbReference>
<dbReference type="Gene3D" id="3.40.718.10">
    <property type="entry name" value="Isopropylmalate Dehydrogenase"/>
    <property type="match status" value="1"/>
</dbReference>